<dbReference type="Gene3D" id="3.40.50.300">
    <property type="entry name" value="P-loop containing nucleotide triphosphate hydrolases"/>
    <property type="match status" value="2"/>
</dbReference>
<dbReference type="CDD" id="cd03216">
    <property type="entry name" value="ABC_Carb_Monos_I"/>
    <property type="match status" value="1"/>
</dbReference>
<dbReference type="OrthoDB" id="9805029at2"/>
<dbReference type="PROSITE" id="PS50893">
    <property type="entry name" value="ABC_TRANSPORTER_2"/>
    <property type="match status" value="2"/>
</dbReference>
<dbReference type="SUPFAM" id="SSF52540">
    <property type="entry name" value="P-loop containing nucleoside triphosphate hydrolases"/>
    <property type="match status" value="2"/>
</dbReference>
<evidence type="ECO:0000256" key="2">
    <source>
        <dbReference type="ARBA" id="ARBA00022448"/>
    </source>
</evidence>
<protein>
    <submittedName>
        <fullName evidence="9">Sugar ABC transporter ATP-binding protein</fullName>
    </submittedName>
</protein>
<dbReference type="PROSITE" id="PS00211">
    <property type="entry name" value="ABC_TRANSPORTER_1"/>
    <property type="match status" value="1"/>
</dbReference>
<dbReference type="InterPro" id="IPR050107">
    <property type="entry name" value="ABC_carbohydrate_import_ATPase"/>
</dbReference>
<dbReference type="Pfam" id="PF00005">
    <property type="entry name" value="ABC_tran"/>
    <property type="match status" value="2"/>
</dbReference>
<dbReference type="PANTHER" id="PTHR43790">
    <property type="entry name" value="CARBOHYDRATE TRANSPORT ATP-BINDING PROTEIN MG119-RELATED"/>
    <property type="match status" value="1"/>
</dbReference>
<dbReference type="PANTHER" id="PTHR43790:SF9">
    <property type="entry name" value="GALACTOFURANOSE TRANSPORTER ATP-BINDING PROTEIN YTFR"/>
    <property type="match status" value="1"/>
</dbReference>
<name>A0A5B0WDL9_RHITR</name>
<dbReference type="GO" id="GO:0016887">
    <property type="term" value="F:ATP hydrolysis activity"/>
    <property type="evidence" value="ECO:0007669"/>
    <property type="project" value="InterPro"/>
</dbReference>
<dbReference type="InterPro" id="IPR017871">
    <property type="entry name" value="ABC_transporter-like_CS"/>
</dbReference>
<keyword evidence="3" id="KW-0762">Sugar transport</keyword>
<dbReference type="Proteomes" id="UP000323608">
    <property type="component" value="Unassembled WGS sequence"/>
</dbReference>
<evidence type="ECO:0000256" key="3">
    <source>
        <dbReference type="ARBA" id="ARBA00022597"/>
    </source>
</evidence>
<dbReference type="InterPro" id="IPR003593">
    <property type="entry name" value="AAA+_ATPase"/>
</dbReference>
<gene>
    <name evidence="9" type="ORF">FP026_03345</name>
</gene>
<comment type="caution">
    <text evidence="9">The sequence shown here is derived from an EMBL/GenBank/DDBJ whole genome shotgun (WGS) entry which is preliminary data.</text>
</comment>
<keyword evidence="7" id="KW-0472">Membrane</keyword>
<organism evidence="9 10">
    <name type="scientific">Rhizobium tropici</name>
    <dbReference type="NCBI Taxonomy" id="398"/>
    <lineage>
        <taxon>Bacteria</taxon>
        <taxon>Pseudomonadati</taxon>
        <taxon>Pseudomonadota</taxon>
        <taxon>Alphaproteobacteria</taxon>
        <taxon>Hyphomicrobiales</taxon>
        <taxon>Rhizobiaceae</taxon>
        <taxon>Rhizobium/Agrobacterium group</taxon>
        <taxon>Rhizobium</taxon>
    </lineage>
</organism>
<reference evidence="9 10" key="1">
    <citation type="submission" date="2019-07" db="EMBL/GenBank/DDBJ databases">
        <title>The Draft Genome Sequence of Rhizobium tropici SARCC-755 Associated with Superior Nodulation on Pigeonpea (Cajanus cajan (L.) Millsp.).</title>
        <authorList>
            <person name="Bopape F.L."/>
            <person name="Hassen A.I."/>
            <person name="Swanevelder Z.H."/>
            <person name="Gwata E.T."/>
        </authorList>
    </citation>
    <scope>NUCLEOTIDE SEQUENCE [LARGE SCALE GENOMIC DNA]</scope>
    <source>
        <strain evidence="9 10">SARCC-755</strain>
    </source>
</reference>
<dbReference type="AlphaFoldDB" id="A0A5B0WDL9"/>
<dbReference type="InterPro" id="IPR027417">
    <property type="entry name" value="P-loop_NTPase"/>
</dbReference>
<evidence type="ECO:0000256" key="4">
    <source>
        <dbReference type="ARBA" id="ARBA00022737"/>
    </source>
</evidence>
<evidence type="ECO:0000256" key="7">
    <source>
        <dbReference type="ARBA" id="ARBA00023136"/>
    </source>
</evidence>
<comment type="similarity">
    <text evidence="1">Belongs to the ABC transporter superfamily.</text>
</comment>
<accession>A0A5B0WDL9</accession>
<dbReference type="SMART" id="SM00382">
    <property type="entry name" value="AAA"/>
    <property type="match status" value="2"/>
</dbReference>
<evidence type="ECO:0000256" key="1">
    <source>
        <dbReference type="ARBA" id="ARBA00005417"/>
    </source>
</evidence>
<sequence length="496" mass="53573">MIAVKDNSSMKEDSERQAVVSARGIKVHFGAVRALDGADLTIHAGECIGLVGHNGAGKSTIVNVINGGLNPHEGTIAYDGNDKAHGINAARAHGIRCVFQELSLAPNLTVVENMRVVHHGLSGWNWRRQAATIARAKLNEIFTGHKIDVMSTVGELSIAERQMVEIAITFCTVGERPKLVILDEPTSSLDAGLAAQLMTYVRTFVQAGGAVMLISHILGEILSTASRILVMKDGRVVADRAAHDFNVRSLVQAMGSVVKEQDRKHGNGERAVTPPILTLSSRRGRGLSFEVRKGEVVGLAGLAGHGQTDMLLDLHRSLSSNWLPGRRENITFVAGDRSLNGTFPLWSILKNLSIASLGDLSKMSLVNKEREESLGAEWKGRIEVRTPAMENGILSLSGGNQQKVLFARALATTSPIVLMDDPMRGVDIGTKQEVYRILNDEAAAGRTFIWYSTEMDEIRLCDRAYVFRDGAIVAELVGEEITEENVLAASFAGEGA</sequence>
<feature type="domain" description="ABC transporter" evidence="8">
    <location>
        <begin position="258"/>
        <end position="494"/>
    </location>
</feature>
<dbReference type="GO" id="GO:0005524">
    <property type="term" value="F:ATP binding"/>
    <property type="evidence" value="ECO:0007669"/>
    <property type="project" value="UniProtKB-KW"/>
</dbReference>
<keyword evidence="2" id="KW-0813">Transport</keyword>
<keyword evidence="5" id="KW-0547">Nucleotide-binding</keyword>
<evidence type="ECO:0000313" key="9">
    <source>
        <dbReference type="EMBL" id="KAA1184435.1"/>
    </source>
</evidence>
<dbReference type="InterPro" id="IPR003439">
    <property type="entry name" value="ABC_transporter-like_ATP-bd"/>
</dbReference>
<keyword evidence="6 9" id="KW-0067">ATP-binding</keyword>
<feature type="domain" description="ABC transporter" evidence="8">
    <location>
        <begin position="20"/>
        <end position="258"/>
    </location>
</feature>
<evidence type="ECO:0000313" key="10">
    <source>
        <dbReference type="Proteomes" id="UP000323608"/>
    </source>
</evidence>
<proteinExistence type="inferred from homology"/>
<evidence type="ECO:0000256" key="6">
    <source>
        <dbReference type="ARBA" id="ARBA00022840"/>
    </source>
</evidence>
<evidence type="ECO:0000259" key="8">
    <source>
        <dbReference type="PROSITE" id="PS50893"/>
    </source>
</evidence>
<keyword evidence="4" id="KW-0677">Repeat</keyword>
<dbReference type="EMBL" id="VNIP01000003">
    <property type="protein sequence ID" value="KAA1184435.1"/>
    <property type="molecule type" value="Genomic_DNA"/>
</dbReference>
<evidence type="ECO:0000256" key="5">
    <source>
        <dbReference type="ARBA" id="ARBA00022741"/>
    </source>
</evidence>